<dbReference type="EMBL" id="SHKL01000001">
    <property type="protein sequence ID" value="RZT88126.1"/>
    <property type="molecule type" value="Genomic_DNA"/>
</dbReference>
<dbReference type="OrthoDB" id="4329964at2"/>
<dbReference type="PANTHER" id="PTHR31299">
    <property type="entry name" value="ESTERASE, PUTATIVE (AFU_ORTHOLOGUE AFUA_1G05850)-RELATED"/>
    <property type="match status" value="1"/>
</dbReference>
<organism evidence="2 3">
    <name type="scientific">Pseudonocardia sediminis</name>
    <dbReference type="NCBI Taxonomy" id="1397368"/>
    <lineage>
        <taxon>Bacteria</taxon>
        <taxon>Bacillati</taxon>
        <taxon>Actinomycetota</taxon>
        <taxon>Actinomycetes</taxon>
        <taxon>Pseudonocardiales</taxon>
        <taxon>Pseudonocardiaceae</taxon>
        <taxon>Pseudonocardia</taxon>
    </lineage>
</organism>
<dbReference type="Pfam" id="PF19694">
    <property type="entry name" value="DUF6194"/>
    <property type="match status" value="1"/>
</dbReference>
<dbReference type="GO" id="GO:0046677">
    <property type="term" value="P:response to antibiotic"/>
    <property type="evidence" value="ECO:0007669"/>
    <property type="project" value="InterPro"/>
</dbReference>
<dbReference type="InterPro" id="IPR007815">
    <property type="entry name" value="Emycin_Estase"/>
</dbReference>
<dbReference type="Pfam" id="PF05139">
    <property type="entry name" value="Erythro_esteras"/>
    <property type="match status" value="1"/>
</dbReference>
<gene>
    <name evidence="2" type="ORF">EV383_5063</name>
</gene>
<protein>
    <submittedName>
        <fullName evidence="2">Erythromycin esterase</fullName>
    </submittedName>
</protein>
<feature type="domain" description="DUF6194" evidence="1">
    <location>
        <begin position="437"/>
        <end position="565"/>
    </location>
</feature>
<dbReference type="AlphaFoldDB" id="A0A4Q7V1D3"/>
<evidence type="ECO:0000259" key="1">
    <source>
        <dbReference type="Pfam" id="PF19694"/>
    </source>
</evidence>
<proteinExistence type="predicted"/>
<dbReference type="Proteomes" id="UP000291591">
    <property type="component" value="Unassembled WGS sequence"/>
</dbReference>
<dbReference type="CDD" id="cd14728">
    <property type="entry name" value="Ere-like"/>
    <property type="match status" value="1"/>
</dbReference>
<accession>A0A4Q7V1D3</accession>
<dbReference type="SUPFAM" id="SSF159501">
    <property type="entry name" value="EreA/ChaN-like"/>
    <property type="match status" value="1"/>
</dbReference>
<dbReference type="Gene3D" id="3.30.1870.10">
    <property type="entry name" value="EreA-like, domain 2"/>
    <property type="match status" value="1"/>
</dbReference>
<name>A0A4Q7V1D3_PSEST</name>
<dbReference type="InterPro" id="IPR045676">
    <property type="entry name" value="DUF6194"/>
</dbReference>
<keyword evidence="3" id="KW-1185">Reference proteome</keyword>
<dbReference type="InterPro" id="IPR052036">
    <property type="entry name" value="Hydrolase/PRTase-associated"/>
</dbReference>
<comment type="caution">
    <text evidence="2">The sequence shown here is derived from an EMBL/GenBank/DDBJ whole genome shotgun (WGS) entry which is preliminary data.</text>
</comment>
<sequence length="569" mass="60541">MTSSFPAPNRVPSFGFDDDTALAAALDALLDPTPDLLALGEPTHGEPALPTMRNRLFALLAERGFGSIALETDAVAALEVDAYVRGGTGTLDAVMASGFTHGFGELPANRELVAWMRAHNDTLPPARRLAFHGVDAPTEADLIPSPRPYLTHLHRYLFDHLDPAELPRDAATREQGGLDRLLGDDDRWSDRAALYDAAVSIGGSPEARALRVLTDDLMTALHTGAPRLVAATSPEDWHAAAVHGRSALGLLRIHAHAADPGRGPGERLSRLLGIRSALMAEHLHAVRARERHRGPTFVFAQNAHLLRHPARWAIPGMDVEWSGAGAIVAAVGVERCTVVAGSLGASSVNGLPAPAPSTFEGALERVAGGSALLPTSQVPRDGLHTRTDASGDRGYAPLSAENLDHADAVLHVATSPGAPLTTTAPPTDADLAARILRDLPGITHLRVGEDHEAAAHSMGDWFFSVDGARMPFATIVVHDTPGFDERSALHRPGVFRLNIGVGREEFEALFGTPPAELEQCRPDVSVLDRIVPHPAYGRQGWVAVLNPTDATLPEIDRLLALAHGRRSPQ</sequence>
<evidence type="ECO:0000313" key="3">
    <source>
        <dbReference type="Proteomes" id="UP000291591"/>
    </source>
</evidence>
<reference evidence="2 3" key="1">
    <citation type="submission" date="2019-02" db="EMBL/GenBank/DDBJ databases">
        <title>Sequencing the genomes of 1000 actinobacteria strains.</title>
        <authorList>
            <person name="Klenk H.-P."/>
        </authorList>
    </citation>
    <scope>NUCLEOTIDE SEQUENCE [LARGE SCALE GENOMIC DNA]</scope>
    <source>
        <strain evidence="2 3">DSM 45779</strain>
    </source>
</reference>
<dbReference type="PANTHER" id="PTHR31299:SF0">
    <property type="entry name" value="ESTERASE, PUTATIVE (AFU_ORTHOLOGUE AFUA_1G05850)-RELATED"/>
    <property type="match status" value="1"/>
</dbReference>
<evidence type="ECO:0000313" key="2">
    <source>
        <dbReference type="EMBL" id="RZT88126.1"/>
    </source>
</evidence>
<dbReference type="RefSeq" id="WP_130292178.1">
    <property type="nucleotide sequence ID" value="NZ_SHKL01000001.1"/>
</dbReference>